<sequence length="61" mass="6869">MPIVHIELLEGRTNEQKQAMVKEVTEAISRTSGAPKENIHVVIQEMKKEHYAIAGKLKSEV</sequence>
<feature type="domain" description="4-oxalocrotonate tautomerase-like" evidence="5">
    <location>
        <begin position="2"/>
        <end position="59"/>
    </location>
</feature>
<evidence type="ECO:0000313" key="6">
    <source>
        <dbReference type="EMBL" id="QCA28602.1"/>
    </source>
</evidence>
<protein>
    <recommendedName>
        <fullName evidence="4">Tautomerase</fullName>
        <ecNumber evidence="4">5.3.2.-</ecNumber>
    </recommendedName>
</protein>
<dbReference type="Gene3D" id="3.30.429.10">
    <property type="entry name" value="Macrophage Migration Inhibitory Factor"/>
    <property type="match status" value="1"/>
</dbReference>
<keyword evidence="8" id="KW-1185">Reference proteome</keyword>
<dbReference type="EMBL" id="SRHU01000024">
    <property type="protein sequence ID" value="TFZ40590.1"/>
    <property type="molecule type" value="Genomic_DNA"/>
</dbReference>
<organism evidence="7 9">
    <name type="scientific">Vagococcus xieshaowenii</name>
    <dbReference type="NCBI Taxonomy" id="2562451"/>
    <lineage>
        <taxon>Bacteria</taxon>
        <taxon>Bacillati</taxon>
        <taxon>Bacillota</taxon>
        <taxon>Bacilli</taxon>
        <taxon>Lactobacillales</taxon>
        <taxon>Enterococcaceae</taxon>
        <taxon>Vagococcus</taxon>
    </lineage>
</organism>
<accession>A0AAJ5EFR7</accession>
<dbReference type="InterPro" id="IPR014347">
    <property type="entry name" value="Tautomerase/MIF_sf"/>
</dbReference>
<proteinExistence type="inferred from homology"/>
<evidence type="ECO:0000256" key="4">
    <source>
        <dbReference type="RuleBase" id="RU362032"/>
    </source>
</evidence>
<dbReference type="NCBIfam" id="TIGR00013">
    <property type="entry name" value="taut"/>
    <property type="match status" value="1"/>
</dbReference>
<evidence type="ECO:0000256" key="3">
    <source>
        <dbReference type="PIRSR" id="PIRSR618191-1"/>
    </source>
</evidence>
<dbReference type="Proteomes" id="UP000297725">
    <property type="component" value="Unassembled WGS sequence"/>
</dbReference>
<dbReference type="CDD" id="cd00491">
    <property type="entry name" value="4Oxalocrotonate_Tautomerase"/>
    <property type="match status" value="1"/>
</dbReference>
<dbReference type="PANTHER" id="PTHR35530:SF1">
    <property type="entry name" value="2-HYDROXYMUCONATE TAUTOMERASE"/>
    <property type="match status" value="1"/>
</dbReference>
<evidence type="ECO:0000313" key="8">
    <source>
        <dbReference type="Proteomes" id="UP000296883"/>
    </source>
</evidence>
<evidence type="ECO:0000313" key="7">
    <source>
        <dbReference type="EMBL" id="TFZ40590.1"/>
    </source>
</evidence>
<reference evidence="6 8" key="2">
    <citation type="journal article" date="2020" name="Int. J. Syst. Evol. Microbiol.">
        <title>Vagococcus xieshaowenii sp. nov., isolated from snow finch (Montifringilla taczanowskii) cloacal content.</title>
        <authorList>
            <person name="Ge Y."/>
            <person name="Yang J."/>
            <person name="Lai X.H."/>
            <person name="Zhang G."/>
            <person name="Jin D."/>
            <person name="Lu S."/>
            <person name="Wang B."/>
            <person name="Huang Y."/>
            <person name="Huang Y."/>
            <person name="Ren Z."/>
            <person name="Zhang X."/>
            <person name="Xu J."/>
        </authorList>
    </citation>
    <scope>NUCLEOTIDE SEQUENCE [LARGE SCALE GENOMIC DNA]</scope>
    <source>
        <strain evidence="8">personal::cf-49</strain>
        <strain evidence="6">Personal::cf-49</strain>
    </source>
</reference>
<evidence type="ECO:0000259" key="5">
    <source>
        <dbReference type="Pfam" id="PF01361"/>
    </source>
</evidence>
<dbReference type="SUPFAM" id="SSF55331">
    <property type="entry name" value="Tautomerase/MIF"/>
    <property type="match status" value="1"/>
</dbReference>
<dbReference type="NCBIfam" id="NF002571">
    <property type="entry name" value="PRK02220.1"/>
    <property type="match status" value="1"/>
</dbReference>
<comment type="similarity">
    <text evidence="1 4">Belongs to the 4-oxalocrotonate tautomerase family.</text>
</comment>
<name>A0AAJ5EFR7_9ENTE</name>
<dbReference type="Pfam" id="PF01361">
    <property type="entry name" value="Tautomerase"/>
    <property type="match status" value="1"/>
</dbReference>
<evidence type="ECO:0000256" key="2">
    <source>
        <dbReference type="ARBA" id="ARBA00023235"/>
    </source>
</evidence>
<evidence type="ECO:0000313" key="9">
    <source>
        <dbReference type="Proteomes" id="UP000297725"/>
    </source>
</evidence>
<evidence type="ECO:0000256" key="1">
    <source>
        <dbReference type="ARBA" id="ARBA00006723"/>
    </source>
</evidence>
<dbReference type="GO" id="GO:0016853">
    <property type="term" value="F:isomerase activity"/>
    <property type="evidence" value="ECO:0007669"/>
    <property type="project" value="UniProtKB-UniRule"/>
</dbReference>
<dbReference type="AlphaFoldDB" id="A0AAJ5EFR7"/>
<keyword evidence="2 4" id="KW-0413">Isomerase</keyword>
<dbReference type="InterPro" id="IPR004370">
    <property type="entry name" value="4-OT-like_dom"/>
</dbReference>
<dbReference type="EMBL" id="CP038865">
    <property type="protein sequence ID" value="QCA28602.1"/>
    <property type="molecule type" value="Genomic_DNA"/>
</dbReference>
<dbReference type="Proteomes" id="UP000296883">
    <property type="component" value="Chromosome"/>
</dbReference>
<gene>
    <name evidence="7" type="ORF">E4031_07320</name>
    <name evidence="6" type="ORF">E4Z98_04455</name>
</gene>
<dbReference type="RefSeq" id="WP_135254796.1">
    <property type="nucleotide sequence ID" value="NZ_CP038865.1"/>
</dbReference>
<dbReference type="EC" id="5.3.2.-" evidence="4"/>
<dbReference type="PANTHER" id="PTHR35530">
    <property type="entry name" value="TAUTOMERASE-RELATED"/>
    <property type="match status" value="1"/>
</dbReference>
<reference evidence="7 9" key="1">
    <citation type="submission" date="2019-03" db="EMBL/GenBank/DDBJ databases">
        <title>Vagococcus sp. was isolated fron gut of Carduelis flavirostris.</title>
        <authorList>
            <person name="Ge Y."/>
        </authorList>
    </citation>
    <scope>NUCLEOTIDE SEQUENCE [LARGE SCALE GENOMIC DNA]</scope>
    <source>
        <strain evidence="7 9">CF-210</strain>
    </source>
</reference>
<feature type="active site" description="Proton acceptor; via imino nitrogen" evidence="3">
    <location>
        <position position="2"/>
    </location>
</feature>
<dbReference type="InterPro" id="IPR018191">
    <property type="entry name" value="4-OT"/>
</dbReference>